<name>A0ABP9J6W1_9ACTN</name>
<dbReference type="Pfam" id="PF04542">
    <property type="entry name" value="Sigma70_r2"/>
    <property type="match status" value="1"/>
</dbReference>
<dbReference type="InterPro" id="IPR013325">
    <property type="entry name" value="RNA_pol_sigma_r2"/>
</dbReference>
<keyword evidence="5" id="KW-0804">Transcription</keyword>
<evidence type="ECO:0000256" key="2">
    <source>
        <dbReference type="ARBA" id="ARBA00023015"/>
    </source>
</evidence>
<evidence type="ECO:0000259" key="6">
    <source>
        <dbReference type="Pfam" id="PF04542"/>
    </source>
</evidence>
<dbReference type="Gene3D" id="1.10.1740.10">
    <property type="match status" value="1"/>
</dbReference>
<dbReference type="Proteomes" id="UP001501759">
    <property type="component" value="Unassembled WGS sequence"/>
</dbReference>
<keyword evidence="3" id="KW-0731">Sigma factor</keyword>
<proteinExistence type="inferred from homology"/>
<comment type="similarity">
    <text evidence="1">Belongs to the sigma-70 factor family. ECF subfamily.</text>
</comment>
<evidence type="ECO:0000256" key="4">
    <source>
        <dbReference type="ARBA" id="ARBA00023125"/>
    </source>
</evidence>
<dbReference type="InterPro" id="IPR014284">
    <property type="entry name" value="RNA_pol_sigma-70_dom"/>
</dbReference>
<dbReference type="EMBL" id="BAABKB010000021">
    <property type="protein sequence ID" value="GAA5021340.1"/>
    <property type="molecule type" value="Genomic_DNA"/>
</dbReference>
<organism evidence="8 9">
    <name type="scientific">Streptomyces siamensis</name>
    <dbReference type="NCBI Taxonomy" id="1274986"/>
    <lineage>
        <taxon>Bacteria</taxon>
        <taxon>Bacillati</taxon>
        <taxon>Actinomycetota</taxon>
        <taxon>Actinomycetes</taxon>
        <taxon>Kitasatosporales</taxon>
        <taxon>Streptomycetaceae</taxon>
        <taxon>Streptomyces</taxon>
    </lineage>
</organism>
<sequence length="173" mass="19319">MATPPTEATGSELLGLIMREHRHGLVAYAERMLGDRGLAEDVVQETMIRAWRNMDRLLGTEGSVKGWLFTVTRHLVVDWVRKPHARREVVGGTYNEPSSGTDDVEAVHHAMVARPTLRRLSPEHRAVLVHLYLCDRTIKETAAILGIPAGTVKSRQHNALRKLREALHVDAVA</sequence>
<evidence type="ECO:0000313" key="9">
    <source>
        <dbReference type="Proteomes" id="UP001501759"/>
    </source>
</evidence>
<dbReference type="InterPro" id="IPR039425">
    <property type="entry name" value="RNA_pol_sigma-70-like"/>
</dbReference>
<feature type="domain" description="RNA polymerase sigma-70 region 4" evidence="7">
    <location>
        <begin position="117"/>
        <end position="165"/>
    </location>
</feature>
<dbReference type="PANTHER" id="PTHR43133">
    <property type="entry name" value="RNA POLYMERASE ECF-TYPE SIGMA FACTO"/>
    <property type="match status" value="1"/>
</dbReference>
<gene>
    <name evidence="8" type="ORF">GCM10023335_52150</name>
</gene>
<dbReference type="NCBIfam" id="TIGR02937">
    <property type="entry name" value="sigma70-ECF"/>
    <property type="match status" value="1"/>
</dbReference>
<dbReference type="CDD" id="cd06171">
    <property type="entry name" value="Sigma70_r4"/>
    <property type="match status" value="1"/>
</dbReference>
<dbReference type="SUPFAM" id="SSF88946">
    <property type="entry name" value="Sigma2 domain of RNA polymerase sigma factors"/>
    <property type="match status" value="1"/>
</dbReference>
<comment type="caution">
    <text evidence="8">The sequence shown here is derived from an EMBL/GenBank/DDBJ whole genome shotgun (WGS) entry which is preliminary data.</text>
</comment>
<dbReference type="Pfam" id="PF04545">
    <property type="entry name" value="Sigma70_r4"/>
    <property type="match status" value="1"/>
</dbReference>
<dbReference type="InterPro" id="IPR013324">
    <property type="entry name" value="RNA_pol_sigma_r3/r4-like"/>
</dbReference>
<keyword evidence="2" id="KW-0805">Transcription regulation</keyword>
<evidence type="ECO:0000313" key="8">
    <source>
        <dbReference type="EMBL" id="GAA5021340.1"/>
    </source>
</evidence>
<evidence type="ECO:0000256" key="1">
    <source>
        <dbReference type="ARBA" id="ARBA00010641"/>
    </source>
</evidence>
<accession>A0ABP9J6W1</accession>
<dbReference type="SUPFAM" id="SSF88659">
    <property type="entry name" value="Sigma3 and sigma4 domains of RNA polymerase sigma factors"/>
    <property type="match status" value="1"/>
</dbReference>
<feature type="domain" description="RNA polymerase sigma-70 region 2" evidence="6">
    <location>
        <begin position="18"/>
        <end position="82"/>
    </location>
</feature>
<evidence type="ECO:0000256" key="5">
    <source>
        <dbReference type="ARBA" id="ARBA00023163"/>
    </source>
</evidence>
<evidence type="ECO:0000256" key="3">
    <source>
        <dbReference type="ARBA" id="ARBA00023082"/>
    </source>
</evidence>
<evidence type="ECO:0000259" key="7">
    <source>
        <dbReference type="Pfam" id="PF04545"/>
    </source>
</evidence>
<keyword evidence="4" id="KW-0238">DNA-binding</keyword>
<keyword evidence="9" id="KW-1185">Reference proteome</keyword>
<dbReference type="InterPro" id="IPR036388">
    <property type="entry name" value="WH-like_DNA-bd_sf"/>
</dbReference>
<dbReference type="RefSeq" id="WP_345654077.1">
    <property type="nucleotide sequence ID" value="NZ_BAABKB010000021.1"/>
</dbReference>
<dbReference type="InterPro" id="IPR007627">
    <property type="entry name" value="RNA_pol_sigma70_r2"/>
</dbReference>
<dbReference type="InterPro" id="IPR007630">
    <property type="entry name" value="RNA_pol_sigma70_r4"/>
</dbReference>
<dbReference type="PANTHER" id="PTHR43133:SF52">
    <property type="entry name" value="ECF RNA POLYMERASE SIGMA FACTOR SIGL"/>
    <property type="match status" value="1"/>
</dbReference>
<reference evidence="9" key="1">
    <citation type="journal article" date="2019" name="Int. J. Syst. Evol. Microbiol.">
        <title>The Global Catalogue of Microorganisms (GCM) 10K type strain sequencing project: providing services to taxonomists for standard genome sequencing and annotation.</title>
        <authorList>
            <consortium name="The Broad Institute Genomics Platform"/>
            <consortium name="The Broad Institute Genome Sequencing Center for Infectious Disease"/>
            <person name="Wu L."/>
            <person name="Ma J."/>
        </authorList>
    </citation>
    <scope>NUCLEOTIDE SEQUENCE [LARGE SCALE GENOMIC DNA]</scope>
    <source>
        <strain evidence="9">JCM 18409</strain>
    </source>
</reference>
<dbReference type="Gene3D" id="1.10.10.10">
    <property type="entry name" value="Winged helix-like DNA-binding domain superfamily/Winged helix DNA-binding domain"/>
    <property type="match status" value="1"/>
</dbReference>
<protein>
    <submittedName>
        <fullName evidence="8">Sigma-70 family RNA polymerase sigma factor</fullName>
    </submittedName>
</protein>